<evidence type="ECO:0000256" key="1">
    <source>
        <dbReference type="SAM" id="MobiDB-lite"/>
    </source>
</evidence>
<dbReference type="Proteomes" id="UP000078512">
    <property type="component" value="Unassembled WGS sequence"/>
</dbReference>
<proteinExistence type="predicted"/>
<dbReference type="EMBL" id="KV442033">
    <property type="protein sequence ID" value="OAQ30778.1"/>
    <property type="molecule type" value="Genomic_DNA"/>
</dbReference>
<dbReference type="Gene3D" id="3.80.10.10">
    <property type="entry name" value="Ribonuclease Inhibitor"/>
    <property type="match status" value="1"/>
</dbReference>
<gene>
    <name evidence="2" type="ORF">K457DRAFT_17957</name>
</gene>
<evidence type="ECO:0000313" key="3">
    <source>
        <dbReference type="Proteomes" id="UP000078512"/>
    </source>
</evidence>
<dbReference type="InterPro" id="IPR032675">
    <property type="entry name" value="LRR_dom_sf"/>
</dbReference>
<organism evidence="2 3">
    <name type="scientific">Linnemannia elongata AG-77</name>
    <dbReference type="NCBI Taxonomy" id="1314771"/>
    <lineage>
        <taxon>Eukaryota</taxon>
        <taxon>Fungi</taxon>
        <taxon>Fungi incertae sedis</taxon>
        <taxon>Mucoromycota</taxon>
        <taxon>Mortierellomycotina</taxon>
        <taxon>Mortierellomycetes</taxon>
        <taxon>Mortierellales</taxon>
        <taxon>Mortierellaceae</taxon>
        <taxon>Linnemannia</taxon>
    </lineage>
</organism>
<dbReference type="SUPFAM" id="SSF52047">
    <property type="entry name" value="RNI-like"/>
    <property type="match status" value="1"/>
</dbReference>
<dbReference type="AlphaFoldDB" id="A0A197K0P7"/>
<dbReference type="InterPro" id="IPR036047">
    <property type="entry name" value="F-box-like_dom_sf"/>
</dbReference>
<feature type="compositionally biased region" description="Low complexity" evidence="1">
    <location>
        <begin position="13"/>
        <end position="25"/>
    </location>
</feature>
<dbReference type="OrthoDB" id="2307600at2759"/>
<reference evidence="2 3" key="1">
    <citation type="submission" date="2016-05" db="EMBL/GenBank/DDBJ databases">
        <title>Genome sequencing reveals origins of a unique bacterial endosymbiosis in the earliest lineages of terrestrial Fungi.</title>
        <authorList>
            <consortium name="DOE Joint Genome Institute"/>
            <person name="Uehling J."/>
            <person name="Gryganskyi A."/>
            <person name="Hameed K."/>
            <person name="Tschaplinski T."/>
            <person name="Misztal P."/>
            <person name="Wu S."/>
            <person name="Desiro A."/>
            <person name="Vande Pol N."/>
            <person name="Du Z.-Y."/>
            <person name="Zienkiewicz A."/>
            <person name="Zienkiewicz K."/>
            <person name="Morin E."/>
            <person name="Tisserant E."/>
            <person name="Splivallo R."/>
            <person name="Hainaut M."/>
            <person name="Henrissat B."/>
            <person name="Ohm R."/>
            <person name="Kuo A."/>
            <person name="Yan J."/>
            <person name="Lipzen A."/>
            <person name="Nolan M."/>
            <person name="Labutti K."/>
            <person name="Barry K."/>
            <person name="Goldstein A."/>
            <person name="Labbe J."/>
            <person name="Schadt C."/>
            <person name="Tuskan G."/>
            <person name="Grigoriev I."/>
            <person name="Martin F."/>
            <person name="Vilgalys R."/>
            <person name="Bonito G."/>
        </authorList>
    </citation>
    <scope>NUCLEOTIDE SEQUENCE [LARGE SCALE GENOMIC DNA]</scope>
    <source>
        <strain evidence="2 3">AG-77</strain>
    </source>
</reference>
<dbReference type="SUPFAM" id="SSF81383">
    <property type="entry name" value="F-box domain"/>
    <property type="match status" value="1"/>
</dbReference>
<evidence type="ECO:0000313" key="2">
    <source>
        <dbReference type="EMBL" id="OAQ30778.1"/>
    </source>
</evidence>
<sequence>MPLIPLIESSSFPSLLPSHSPTTSLSPPPPFSSSTSSQPQCVPHLPEECIQEIFNYLSRDISTLHALLLVSKTFFRIAVPLLYSGPFALLESNETSWSSQERTRRHAQLLFLLLNCCSQHPHFPLTYDNNGGLHSPSPWTNLPPISATFQADQEALRKPLVDYLAAYHHHYLCMNLSSTFPILFPNIQRQPLPVHATAHPAQANITITMFTRNEIERTLLLHHPDRIKTISLPIQRLAAFESVGPHLSSLVRFELFGVSWHFNLDPAIEFLQQHARLFGTIRELKLAGPNDDRLLQKPSLHSIMKAIKNPKVIDLSRYKEATKDLNSYEIQNRESLEQLLFDLDFVPPLLSPPSPPSPVVPALAVSFLSGPIQVLEQDYSLDLIRTCPRLTTLQIGVQSPTAFRWAVSRYDADPLTMQHLNTLHLSSNKTSTVKQALEDCVYAFRDTLKDLKGVALRLSPVDPALSEIPPFFGWTWPLQRLTVLSLRGELAGWFDMNSLKHCPKLTEFHLTLYPYSPVKVDYLESIILAPHLKVLSLVGRWILNDRLLSILGDGLPKLKTLTVDGCEHDELTGEGLFQGLDKMSALRSLEVELGQRVEALMREYRDGRARQDLSIRMRSDDAPWFEGEVRLMPALRP</sequence>
<name>A0A197K0P7_9FUNG</name>
<keyword evidence="3" id="KW-1185">Reference proteome</keyword>
<accession>A0A197K0P7</accession>
<protein>
    <submittedName>
        <fullName evidence="2">Uncharacterized protein</fullName>
    </submittedName>
</protein>
<feature type="region of interest" description="Disordered" evidence="1">
    <location>
        <begin position="13"/>
        <end position="40"/>
    </location>
</feature>